<evidence type="ECO:0000256" key="1">
    <source>
        <dbReference type="ARBA" id="ARBA00004496"/>
    </source>
</evidence>
<evidence type="ECO:0000256" key="8">
    <source>
        <dbReference type="ARBA" id="ARBA00023146"/>
    </source>
</evidence>
<keyword evidence="3 11" id="KW-0436">Ligase</keyword>
<feature type="binding site" evidence="11">
    <location>
        <position position="180"/>
    </location>
    <ligand>
        <name>L-tyrosine</name>
        <dbReference type="ChEBI" id="CHEBI:58315"/>
    </ligand>
</feature>
<dbReference type="InterPro" id="IPR036986">
    <property type="entry name" value="S4_RNA-bd_sf"/>
</dbReference>
<dbReference type="InterPro" id="IPR002305">
    <property type="entry name" value="aa-tRNA-synth_Ic"/>
</dbReference>
<evidence type="ECO:0000259" key="13">
    <source>
        <dbReference type="Pfam" id="PF22421"/>
    </source>
</evidence>
<dbReference type="SUPFAM" id="SSF52374">
    <property type="entry name" value="Nucleotidylyl transferase"/>
    <property type="match status" value="1"/>
</dbReference>
<gene>
    <name evidence="11" type="primary">tyrS</name>
    <name evidence="14" type="ORF">GGE66_004030</name>
</gene>
<dbReference type="CDD" id="cd00165">
    <property type="entry name" value="S4"/>
    <property type="match status" value="1"/>
</dbReference>
<feature type="short sequence motif" description="'HIGH' region" evidence="11">
    <location>
        <begin position="44"/>
        <end position="53"/>
    </location>
</feature>
<dbReference type="PROSITE" id="PS50889">
    <property type="entry name" value="S4"/>
    <property type="match status" value="1"/>
</dbReference>
<comment type="subcellular location">
    <subcellularLocation>
        <location evidence="1 11">Cytoplasm</location>
    </subcellularLocation>
</comment>
<evidence type="ECO:0000256" key="2">
    <source>
        <dbReference type="ARBA" id="ARBA00022490"/>
    </source>
</evidence>
<dbReference type="Gene3D" id="3.40.50.620">
    <property type="entry name" value="HUPs"/>
    <property type="match status" value="1"/>
</dbReference>
<dbReference type="PANTHER" id="PTHR11766">
    <property type="entry name" value="TYROSYL-TRNA SYNTHETASE"/>
    <property type="match status" value="1"/>
</dbReference>
<evidence type="ECO:0000256" key="3">
    <source>
        <dbReference type="ARBA" id="ARBA00022598"/>
    </source>
</evidence>
<dbReference type="Proteomes" id="UP000517187">
    <property type="component" value="Unassembled WGS sequence"/>
</dbReference>
<dbReference type="NCBIfam" id="TIGR00234">
    <property type="entry name" value="tyrS"/>
    <property type="match status" value="1"/>
</dbReference>
<dbReference type="InterPro" id="IPR054608">
    <property type="entry name" value="SYY-like_C"/>
</dbReference>
<evidence type="ECO:0000313" key="14">
    <source>
        <dbReference type="EMBL" id="MBB6223044.1"/>
    </source>
</evidence>
<keyword evidence="5 11" id="KW-0067">ATP-binding</keyword>
<keyword evidence="8 11" id="KW-0030">Aminoacyl-tRNA synthetase</keyword>
<dbReference type="InterPro" id="IPR014729">
    <property type="entry name" value="Rossmann-like_a/b/a_fold"/>
</dbReference>
<dbReference type="FunFam" id="3.40.50.620:FF:000008">
    <property type="entry name" value="Tyrosine--tRNA ligase"/>
    <property type="match status" value="1"/>
</dbReference>
<dbReference type="PANTHER" id="PTHR11766:SF0">
    <property type="entry name" value="TYROSINE--TRNA LIGASE, MITOCHONDRIAL"/>
    <property type="match status" value="1"/>
</dbReference>
<evidence type="ECO:0000256" key="7">
    <source>
        <dbReference type="ARBA" id="ARBA00022917"/>
    </source>
</evidence>
<evidence type="ECO:0000256" key="10">
    <source>
        <dbReference type="ARBA" id="ARBA00060965"/>
    </source>
</evidence>
<dbReference type="GO" id="GO:0003723">
    <property type="term" value="F:RNA binding"/>
    <property type="evidence" value="ECO:0007669"/>
    <property type="project" value="UniProtKB-KW"/>
</dbReference>
<dbReference type="Gene3D" id="1.10.240.10">
    <property type="entry name" value="Tyrosyl-Transfer RNA Synthetase"/>
    <property type="match status" value="1"/>
</dbReference>
<keyword evidence="4 11" id="KW-0547">Nucleotide-binding</keyword>
<dbReference type="HAMAP" id="MF_02006">
    <property type="entry name" value="Tyr_tRNA_synth_type1"/>
    <property type="match status" value="1"/>
</dbReference>
<dbReference type="Pfam" id="PF22421">
    <property type="entry name" value="SYY_C-terminal"/>
    <property type="match status" value="1"/>
</dbReference>
<feature type="short sequence motif" description="'KMSKS' region" evidence="11">
    <location>
        <begin position="236"/>
        <end position="240"/>
    </location>
</feature>
<sequence>MSEFKSDFLRTLKERGFIHQVSDERGLDDMFAKETVTAYIGYDPTASSLHVGHLTQIMMLHWLQATGHRPISLMGGGTGMVGDPSFKEEARQLMTIDTIEQNIASIKNCFSNYLDYDKSGNAALMINNAEWLRSLNYLEFLRDVGRHFSVNRMLSFDSVKTRLDREQSLSFLEFNYMILQAYDFVELAKRYDCRLQMGGSDQWGNIVNGIDLGHRMGTQQLYALTSPLLTTSSGAKMGKSASGAVWLNADLLPVYDFWQYWRNTEDADVPRFLKLFTTLPMDEIARLSALGGSELNEVKKILATEVTTILHGRPAAEQAAETARKTFEEGGLSENLPSVDIPATELDSGIGLLSLMVRAGLAGSNGEARRHVQGGAVRVNDEAVSDERRLIGSSEITADGVIKLSLGKKKHILIRRAA</sequence>
<keyword evidence="6 12" id="KW-0694">RNA-binding</keyword>
<evidence type="ECO:0000256" key="5">
    <source>
        <dbReference type="ARBA" id="ARBA00022840"/>
    </source>
</evidence>
<dbReference type="GO" id="GO:0042803">
    <property type="term" value="F:protein homodimerization activity"/>
    <property type="evidence" value="ECO:0007669"/>
    <property type="project" value="UniProtKB-ARBA"/>
</dbReference>
<reference evidence="14 15" key="1">
    <citation type="submission" date="2020-08" db="EMBL/GenBank/DDBJ databases">
        <title>Genomic Encyclopedia of Type Strains, Phase IV (KMG-V): Genome sequencing to study the core and pangenomes of soil and plant-associated prokaryotes.</title>
        <authorList>
            <person name="Whitman W."/>
        </authorList>
    </citation>
    <scope>NUCLEOTIDE SEQUENCE [LARGE SCALE GENOMIC DNA]</scope>
    <source>
        <strain evidence="14 15">SEMIA 4011</strain>
    </source>
</reference>
<dbReference type="InterPro" id="IPR024107">
    <property type="entry name" value="Tyr-tRNA-ligase_bac_1"/>
</dbReference>
<dbReference type="InterPro" id="IPR024088">
    <property type="entry name" value="Tyr-tRNA-ligase_bac-type"/>
</dbReference>
<evidence type="ECO:0000256" key="4">
    <source>
        <dbReference type="ARBA" id="ARBA00022741"/>
    </source>
</evidence>
<dbReference type="RefSeq" id="WP_184695735.1">
    <property type="nucleotide sequence ID" value="NZ_JACIIJ010000009.1"/>
</dbReference>
<comment type="function">
    <text evidence="11">Catalyzes the attachment of tyrosine to tRNA(Tyr) in a two-step reaction: tyrosine is first activated by ATP to form Tyr-AMP and then transferred to the acceptor end of tRNA(Tyr).</text>
</comment>
<comment type="caution">
    <text evidence="14">The sequence shown here is derived from an EMBL/GenBank/DDBJ whole genome shotgun (WGS) entry which is preliminary data.</text>
</comment>
<dbReference type="SUPFAM" id="SSF55174">
    <property type="entry name" value="Alpha-L RNA-binding motif"/>
    <property type="match status" value="1"/>
</dbReference>
<comment type="catalytic activity">
    <reaction evidence="9 11">
        <text>tRNA(Tyr) + L-tyrosine + ATP = L-tyrosyl-tRNA(Tyr) + AMP + diphosphate + H(+)</text>
        <dbReference type="Rhea" id="RHEA:10220"/>
        <dbReference type="Rhea" id="RHEA-COMP:9706"/>
        <dbReference type="Rhea" id="RHEA-COMP:9707"/>
        <dbReference type="ChEBI" id="CHEBI:15378"/>
        <dbReference type="ChEBI" id="CHEBI:30616"/>
        <dbReference type="ChEBI" id="CHEBI:33019"/>
        <dbReference type="ChEBI" id="CHEBI:58315"/>
        <dbReference type="ChEBI" id="CHEBI:78442"/>
        <dbReference type="ChEBI" id="CHEBI:78536"/>
        <dbReference type="ChEBI" id="CHEBI:456215"/>
        <dbReference type="EC" id="6.1.1.1"/>
    </reaction>
</comment>
<feature type="binding site" evidence="11">
    <location>
        <position position="39"/>
    </location>
    <ligand>
        <name>L-tyrosine</name>
        <dbReference type="ChEBI" id="CHEBI:58315"/>
    </ligand>
</feature>
<dbReference type="Pfam" id="PF00579">
    <property type="entry name" value="tRNA-synt_1b"/>
    <property type="match status" value="1"/>
</dbReference>
<organism evidence="14 15">
    <name type="scientific">Rhizobium leguminosarum</name>
    <dbReference type="NCBI Taxonomy" id="384"/>
    <lineage>
        <taxon>Bacteria</taxon>
        <taxon>Pseudomonadati</taxon>
        <taxon>Pseudomonadota</taxon>
        <taxon>Alphaproteobacteria</taxon>
        <taxon>Hyphomicrobiales</taxon>
        <taxon>Rhizobiaceae</taxon>
        <taxon>Rhizobium/Agrobacterium group</taxon>
        <taxon>Rhizobium</taxon>
    </lineage>
</organism>
<evidence type="ECO:0000256" key="6">
    <source>
        <dbReference type="ARBA" id="ARBA00022884"/>
    </source>
</evidence>
<accession>A0A7W9ZWS8</accession>
<keyword evidence="7 11" id="KW-0648">Protein biosynthesis</keyword>
<evidence type="ECO:0000313" key="15">
    <source>
        <dbReference type="Proteomes" id="UP000517187"/>
    </source>
</evidence>
<evidence type="ECO:0000256" key="12">
    <source>
        <dbReference type="PROSITE-ProRule" id="PRU00182"/>
    </source>
</evidence>
<comment type="similarity">
    <text evidence="10 11">Belongs to the class-I aminoacyl-tRNA synthetase family. TyrS type 1 subfamily.</text>
</comment>
<protein>
    <recommendedName>
        <fullName evidence="11">Tyrosine--tRNA ligase</fullName>
        <ecNumber evidence="11">6.1.1.1</ecNumber>
    </recommendedName>
    <alternativeName>
        <fullName evidence="11">Tyrosyl-tRNA synthetase</fullName>
        <shortName evidence="11">TyrRS</shortName>
    </alternativeName>
</protein>
<name>A0A7W9ZWS8_RHILE</name>
<dbReference type="PRINTS" id="PR01040">
    <property type="entry name" value="TRNASYNTHTYR"/>
</dbReference>
<proteinExistence type="inferred from homology"/>
<dbReference type="EMBL" id="JACIIJ010000009">
    <property type="protein sequence ID" value="MBB6223044.1"/>
    <property type="molecule type" value="Genomic_DNA"/>
</dbReference>
<dbReference type="GO" id="GO:0006437">
    <property type="term" value="P:tyrosyl-tRNA aminoacylation"/>
    <property type="evidence" value="ECO:0007669"/>
    <property type="project" value="UniProtKB-UniRule"/>
</dbReference>
<dbReference type="GO" id="GO:0004831">
    <property type="term" value="F:tyrosine-tRNA ligase activity"/>
    <property type="evidence" value="ECO:0007669"/>
    <property type="project" value="UniProtKB-UniRule"/>
</dbReference>
<dbReference type="AlphaFoldDB" id="A0A7W9ZWS8"/>
<evidence type="ECO:0000256" key="11">
    <source>
        <dbReference type="HAMAP-Rule" id="MF_02006"/>
    </source>
</evidence>
<evidence type="ECO:0000256" key="9">
    <source>
        <dbReference type="ARBA" id="ARBA00048248"/>
    </source>
</evidence>
<feature type="binding site" evidence="11">
    <location>
        <position position="239"/>
    </location>
    <ligand>
        <name>ATP</name>
        <dbReference type="ChEBI" id="CHEBI:30616"/>
    </ligand>
</feature>
<feature type="binding site" evidence="11">
    <location>
        <position position="176"/>
    </location>
    <ligand>
        <name>L-tyrosine</name>
        <dbReference type="ChEBI" id="CHEBI:58315"/>
    </ligand>
</feature>
<feature type="domain" description="Tyrosine--tRNA ligase SYY-like C-terminal" evidence="13">
    <location>
        <begin position="340"/>
        <end position="414"/>
    </location>
</feature>
<dbReference type="FunFam" id="1.10.240.10:FF:000001">
    <property type="entry name" value="Tyrosine--tRNA ligase"/>
    <property type="match status" value="1"/>
</dbReference>
<dbReference type="EC" id="6.1.1.1" evidence="11"/>
<dbReference type="GO" id="GO:0005524">
    <property type="term" value="F:ATP binding"/>
    <property type="evidence" value="ECO:0007669"/>
    <property type="project" value="UniProtKB-UniRule"/>
</dbReference>
<keyword evidence="2 11" id="KW-0963">Cytoplasm</keyword>
<dbReference type="InterPro" id="IPR002307">
    <property type="entry name" value="Tyr-tRNA-ligase"/>
</dbReference>
<dbReference type="GO" id="GO:0005829">
    <property type="term" value="C:cytosol"/>
    <property type="evidence" value="ECO:0007669"/>
    <property type="project" value="TreeGrafter"/>
</dbReference>
<comment type="subunit">
    <text evidence="11">Homodimer.</text>
</comment>
<dbReference type="Gene3D" id="3.10.290.10">
    <property type="entry name" value="RNA-binding S4 domain"/>
    <property type="match status" value="1"/>
</dbReference>
<dbReference type="CDD" id="cd00805">
    <property type="entry name" value="TyrRS_core"/>
    <property type="match status" value="1"/>
</dbReference>